<feature type="region of interest" description="Disordered" evidence="5">
    <location>
        <begin position="333"/>
        <end position="369"/>
    </location>
</feature>
<evidence type="ECO:0000256" key="3">
    <source>
        <dbReference type="ARBA" id="ARBA00022989"/>
    </source>
</evidence>
<feature type="transmembrane region" description="Helical" evidence="6">
    <location>
        <begin position="159"/>
        <end position="183"/>
    </location>
</feature>
<feature type="transmembrane region" description="Helical" evidence="6">
    <location>
        <begin position="12"/>
        <end position="30"/>
    </location>
</feature>
<dbReference type="InterPro" id="IPR004853">
    <property type="entry name" value="Sugar_P_trans_dom"/>
</dbReference>
<dbReference type="InterPro" id="IPR050186">
    <property type="entry name" value="TPT_transporter"/>
</dbReference>
<evidence type="ECO:0000256" key="4">
    <source>
        <dbReference type="ARBA" id="ARBA00023136"/>
    </source>
</evidence>
<feature type="transmembrane region" description="Helical" evidence="6">
    <location>
        <begin position="247"/>
        <end position="266"/>
    </location>
</feature>
<dbReference type="Pfam" id="PF03151">
    <property type="entry name" value="TPT"/>
    <property type="match status" value="1"/>
</dbReference>
<protein>
    <recommendedName>
        <fullName evidence="7">Sugar phosphate transporter domain-containing protein</fullName>
    </recommendedName>
</protein>
<evidence type="ECO:0000256" key="6">
    <source>
        <dbReference type="SAM" id="Phobius"/>
    </source>
</evidence>
<evidence type="ECO:0000256" key="1">
    <source>
        <dbReference type="ARBA" id="ARBA00004141"/>
    </source>
</evidence>
<feature type="transmembrane region" description="Helical" evidence="6">
    <location>
        <begin position="110"/>
        <end position="129"/>
    </location>
</feature>
<dbReference type="PANTHER" id="PTHR11132">
    <property type="entry name" value="SOLUTE CARRIER FAMILY 35"/>
    <property type="match status" value="1"/>
</dbReference>
<feature type="transmembrane region" description="Helical" evidence="6">
    <location>
        <begin position="195"/>
        <end position="214"/>
    </location>
</feature>
<evidence type="ECO:0000256" key="2">
    <source>
        <dbReference type="ARBA" id="ARBA00022692"/>
    </source>
</evidence>
<reference evidence="8" key="1">
    <citation type="submission" date="2021-01" db="EMBL/GenBank/DDBJ databases">
        <authorList>
            <person name="Corre E."/>
            <person name="Pelletier E."/>
            <person name="Niang G."/>
            <person name="Scheremetjew M."/>
            <person name="Finn R."/>
            <person name="Kale V."/>
            <person name="Holt S."/>
            <person name="Cochrane G."/>
            <person name="Meng A."/>
            <person name="Brown T."/>
            <person name="Cohen L."/>
        </authorList>
    </citation>
    <scope>NUCLEOTIDE SEQUENCE</scope>
    <source>
        <strain evidence="8">RCC1614</strain>
    </source>
</reference>
<dbReference type="GO" id="GO:0016020">
    <property type="term" value="C:membrane"/>
    <property type="evidence" value="ECO:0007669"/>
    <property type="project" value="UniProtKB-SubCell"/>
</dbReference>
<sequence length="369" mass="39715">MMDATATREATTACAYVSLWIALSAGVILYNKYVLAVHGFPFPIALTMIHMAFCSFMAYALVKVFKVVDGCVAMTRQAYVRRVLPIAFLFAVVLWTGNSAYLYLSVSFIQMVKASMPVVVFAAAVSMRVEKYSHKMAFILANIALGVSVASWGELNFHAVGFTFLIASMAAEAFRIVSVQLLLASADIKLNSITTLYYVSPACFAFLSVPFAVMELPTMLAAPRWPTAAYADPASVDGKQINWEPTVLWTNAAVAFMLNVSIYLLIGKTSALTMNVAGPVKDWMLIYLSSLVFDAPITSTQIGGYAYAFAAVCAYNYEKFKTMKAKEATMTTGSLGGGASSVGGDPGRGGSAKSARARAYEHSAPCRKA</sequence>
<gene>
    <name evidence="8" type="ORF">MPUS1402_LOCUS4042</name>
</gene>
<feature type="transmembrane region" description="Helical" evidence="6">
    <location>
        <begin position="136"/>
        <end position="153"/>
    </location>
</feature>
<accession>A0A7R9TF99</accession>
<evidence type="ECO:0000259" key="7">
    <source>
        <dbReference type="Pfam" id="PF03151"/>
    </source>
</evidence>
<keyword evidence="4 6" id="KW-0472">Membrane</keyword>
<feature type="compositionally biased region" description="Gly residues" evidence="5">
    <location>
        <begin position="334"/>
        <end position="350"/>
    </location>
</feature>
<organism evidence="8">
    <name type="scientific">Micromonas pusilla</name>
    <name type="common">Picoplanktonic green alga</name>
    <name type="synonym">Chromulina pusilla</name>
    <dbReference type="NCBI Taxonomy" id="38833"/>
    <lineage>
        <taxon>Eukaryota</taxon>
        <taxon>Viridiplantae</taxon>
        <taxon>Chlorophyta</taxon>
        <taxon>Mamiellophyceae</taxon>
        <taxon>Mamiellales</taxon>
        <taxon>Mamiellaceae</taxon>
        <taxon>Micromonas</taxon>
    </lineage>
</organism>
<comment type="subcellular location">
    <subcellularLocation>
        <location evidence="1">Membrane</location>
        <topology evidence="1">Multi-pass membrane protein</topology>
    </subcellularLocation>
</comment>
<feature type="transmembrane region" description="Helical" evidence="6">
    <location>
        <begin position="83"/>
        <end position="104"/>
    </location>
</feature>
<evidence type="ECO:0000256" key="5">
    <source>
        <dbReference type="SAM" id="MobiDB-lite"/>
    </source>
</evidence>
<name>A0A7R9TF99_MICPS</name>
<evidence type="ECO:0000313" key="8">
    <source>
        <dbReference type="EMBL" id="CAD8233996.1"/>
    </source>
</evidence>
<feature type="transmembrane region" description="Helical" evidence="6">
    <location>
        <begin position="42"/>
        <end position="62"/>
    </location>
</feature>
<keyword evidence="3 6" id="KW-1133">Transmembrane helix</keyword>
<feature type="domain" description="Sugar phosphate transporter" evidence="7">
    <location>
        <begin position="15"/>
        <end position="316"/>
    </location>
</feature>
<dbReference type="AlphaFoldDB" id="A0A7R9TF99"/>
<keyword evidence="2 6" id="KW-0812">Transmembrane</keyword>
<proteinExistence type="predicted"/>
<dbReference type="EMBL" id="HBDY01005321">
    <property type="protein sequence ID" value="CAD8233996.1"/>
    <property type="molecule type" value="Transcribed_RNA"/>
</dbReference>